<feature type="signal peptide" evidence="8">
    <location>
        <begin position="1"/>
        <end position="23"/>
    </location>
</feature>
<accession>A0A512L409</accession>
<evidence type="ECO:0000256" key="5">
    <source>
        <dbReference type="ARBA" id="ARBA00022729"/>
    </source>
</evidence>
<keyword evidence="3" id="KW-1134">Transmembrane beta strand</keyword>
<dbReference type="PANTHER" id="PTHR35093">
    <property type="entry name" value="OUTER MEMBRANE PROTEIN NMB0088-RELATED"/>
    <property type="match status" value="1"/>
</dbReference>
<evidence type="ECO:0000313" key="9">
    <source>
        <dbReference type="EMBL" id="GEP29192.1"/>
    </source>
</evidence>
<keyword evidence="4" id="KW-0812">Transmembrane</keyword>
<evidence type="ECO:0000256" key="8">
    <source>
        <dbReference type="SAM" id="SignalP"/>
    </source>
</evidence>
<gene>
    <name evidence="9" type="ORF">TPL01_03300</name>
</gene>
<sequence>MKLKKLIGLMTVAGFALPGVAMATNGYFSHGYGMKAKGMGGAATAMADDAFGGANNPASMVFAGDRLDLGVDLFSPKRSASRTGTAAGGTLNGNENSDSNYFAVPEFGYNKLLNKDLSLGVTVYGNGGMNSDYAPLANGSNFMGGAGRLGVDLMQLIVAPTVAFKIAPNHSIGISPLIGYQRFKAEGLQGFGVGTGTNNLGYDHSYGYGVRVGYMGKITPTITIGAAYATKMNMQKFDKYKGLFAEQGAFDIPENYDLGIAFKATPDLTLALDYQRINYSGVKSIANPSTNILLGYPLGASNGPGFGWQDVDVWKLGAAYQYNKHWTLRAGYNHGDNPIQARDVTFNIIAPGVVKDHATLGVTYLTDSGNELTVSYMHAFENTVSGSTIAAFGSGGTDTIKMYQNSFGVAYAWKM</sequence>
<comment type="caution">
    <text evidence="9">The sequence shown here is derived from an EMBL/GenBank/DDBJ whole genome shotgun (WGS) entry which is preliminary data.</text>
</comment>
<protein>
    <recommendedName>
        <fullName evidence="11">Long-chain fatty acid transporter</fullName>
    </recommendedName>
</protein>
<feature type="chain" id="PRO_5021702841" description="Long-chain fatty acid transporter" evidence="8">
    <location>
        <begin position="24"/>
        <end position="415"/>
    </location>
</feature>
<dbReference type="Proteomes" id="UP000321337">
    <property type="component" value="Unassembled WGS sequence"/>
</dbReference>
<keyword evidence="7" id="KW-0998">Cell outer membrane</keyword>
<evidence type="ECO:0000256" key="2">
    <source>
        <dbReference type="ARBA" id="ARBA00008163"/>
    </source>
</evidence>
<evidence type="ECO:0000313" key="10">
    <source>
        <dbReference type="Proteomes" id="UP000321337"/>
    </source>
</evidence>
<name>A0A512L409_9PROT</name>
<comment type="similarity">
    <text evidence="2">Belongs to the OmpP1/FadL family.</text>
</comment>
<dbReference type="AlphaFoldDB" id="A0A512L409"/>
<evidence type="ECO:0000256" key="3">
    <source>
        <dbReference type="ARBA" id="ARBA00022452"/>
    </source>
</evidence>
<evidence type="ECO:0000256" key="4">
    <source>
        <dbReference type="ARBA" id="ARBA00022692"/>
    </source>
</evidence>
<dbReference type="GO" id="GO:0009279">
    <property type="term" value="C:cell outer membrane"/>
    <property type="evidence" value="ECO:0007669"/>
    <property type="project" value="UniProtKB-SubCell"/>
</dbReference>
<dbReference type="GO" id="GO:0015483">
    <property type="term" value="F:long-chain fatty acid transporting porin activity"/>
    <property type="evidence" value="ECO:0007669"/>
    <property type="project" value="TreeGrafter"/>
</dbReference>
<dbReference type="RefSeq" id="WP_147070108.1">
    <property type="nucleotide sequence ID" value="NZ_AP021884.1"/>
</dbReference>
<dbReference type="SUPFAM" id="SSF56935">
    <property type="entry name" value="Porins"/>
    <property type="match status" value="1"/>
</dbReference>
<evidence type="ECO:0000256" key="1">
    <source>
        <dbReference type="ARBA" id="ARBA00004571"/>
    </source>
</evidence>
<dbReference type="Gene3D" id="2.40.160.60">
    <property type="entry name" value="Outer membrane protein transport protein (OMPP1/FadL/TodX)"/>
    <property type="match status" value="1"/>
</dbReference>
<dbReference type="Pfam" id="PF03349">
    <property type="entry name" value="Toluene_X"/>
    <property type="match status" value="1"/>
</dbReference>
<evidence type="ECO:0000256" key="7">
    <source>
        <dbReference type="ARBA" id="ARBA00023237"/>
    </source>
</evidence>
<dbReference type="OrthoDB" id="19849at2"/>
<dbReference type="InterPro" id="IPR005017">
    <property type="entry name" value="OMPP1/FadL/TodX"/>
</dbReference>
<dbReference type="EMBL" id="BKAD01000003">
    <property type="protein sequence ID" value="GEP29192.1"/>
    <property type="molecule type" value="Genomic_DNA"/>
</dbReference>
<dbReference type="PANTHER" id="PTHR35093:SF8">
    <property type="entry name" value="OUTER MEMBRANE PROTEIN NMB0088-RELATED"/>
    <property type="match status" value="1"/>
</dbReference>
<evidence type="ECO:0008006" key="11">
    <source>
        <dbReference type="Google" id="ProtNLM"/>
    </source>
</evidence>
<keyword evidence="5 8" id="KW-0732">Signal</keyword>
<proteinExistence type="inferred from homology"/>
<reference evidence="9 10" key="1">
    <citation type="submission" date="2019-07" db="EMBL/GenBank/DDBJ databases">
        <title>Whole genome shotgun sequence of Thiobacillus plumbophilus NBRC 107929.</title>
        <authorList>
            <person name="Hosoyama A."/>
            <person name="Uohara A."/>
            <person name="Ohji S."/>
            <person name="Ichikawa N."/>
        </authorList>
    </citation>
    <scope>NUCLEOTIDE SEQUENCE [LARGE SCALE GENOMIC DNA]</scope>
    <source>
        <strain evidence="9 10">NBRC 107929</strain>
    </source>
</reference>
<comment type="subcellular location">
    <subcellularLocation>
        <location evidence="1">Cell outer membrane</location>
        <topology evidence="1">Multi-pass membrane protein</topology>
    </subcellularLocation>
</comment>
<evidence type="ECO:0000256" key="6">
    <source>
        <dbReference type="ARBA" id="ARBA00023136"/>
    </source>
</evidence>
<keyword evidence="10" id="KW-1185">Reference proteome</keyword>
<keyword evidence="6" id="KW-0472">Membrane</keyword>
<organism evidence="9 10">
    <name type="scientific">Sulfuriferula plumbiphila</name>
    <dbReference type="NCBI Taxonomy" id="171865"/>
    <lineage>
        <taxon>Bacteria</taxon>
        <taxon>Pseudomonadati</taxon>
        <taxon>Pseudomonadota</taxon>
        <taxon>Betaproteobacteria</taxon>
        <taxon>Nitrosomonadales</taxon>
        <taxon>Sulfuricellaceae</taxon>
        <taxon>Sulfuriferula</taxon>
    </lineage>
</organism>